<sequence>MENRSNLNPAFLERMLEKYQGTRLGRQELDGDILDDNPNALWKRTNIEEFKVPRPPALDRIVVGVDPATTANLTSNDTGIIVAGVSRKEFDAKTGKKTAHFYVLGDYTIHDSPRKWALEAVSAYHKHSADRVVGEVNNGGDLVEANIRTVASDIPYSDVHASRGKATRAEPVSSLYEQGRVHHVGSYPYLEDQMCDWVPGESESPDRIDALVWAITELMGKEPKVQAAMTWDGVGIAGGGFRV</sequence>
<dbReference type="KEGG" id="msj:MSSAC_2787"/>
<dbReference type="KEGG" id="msj:MSSAC_1013"/>
<organism evidence="4 5">
    <name type="scientific">Methanosarcina siciliae C2J</name>
    <dbReference type="NCBI Taxonomy" id="1434118"/>
    <lineage>
        <taxon>Archaea</taxon>
        <taxon>Methanobacteriati</taxon>
        <taxon>Methanobacteriota</taxon>
        <taxon>Stenosarchaea group</taxon>
        <taxon>Methanomicrobia</taxon>
        <taxon>Methanosarcinales</taxon>
        <taxon>Methanosarcinaceae</taxon>
        <taxon>Methanosarcina</taxon>
    </lineage>
</organism>
<evidence type="ECO:0000313" key="3">
    <source>
        <dbReference type="EMBL" id="AKB35603.1"/>
    </source>
</evidence>
<dbReference type="AlphaFoldDB" id="A0A0E3PNY7"/>
<name>A0A0E3PNY7_9EURY</name>
<dbReference type="Pfam" id="PF17289">
    <property type="entry name" value="Terminase_6C"/>
    <property type="match status" value="1"/>
</dbReference>
<feature type="domain" description="Terminase large subunit gp17-like C-terminal" evidence="2">
    <location>
        <begin position="63"/>
        <end position="216"/>
    </location>
</feature>
<dbReference type="PATRIC" id="fig|1434118.4.peg.1305"/>
<evidence type="ECO:0000313" key="5">
    <source>
        <dbReference type="Proteomes" id="UP000033123"/>
    </source>
</evidence>
<evidence type="ECO:0000256" key="1">
    <source>
        <dbReference type="ARBA" id="ARBA00022612"/>
    </source>
</evidence>
<dbReference type="EMBL" id="CP009508">
    <property type="protein sequence ID" value="AKB35603.1"/>
    <property type="molecule type" value="Genomic_DNA"/>
</dbReference>
<keyword evidence="1" id="KW-1188">Viral release from host cell</keyword>
<dbReference type="InterPro" id="IPR035421">
    <property type="entry name" value="Terminase_6C"/>
</dbReference>
<evidence type="ECO:0000313" key="4">
    <source>
        <dbReference type="EMBL" id="AKB37377.1"/>
    </source>
</evidence>
<evidence type="ECO:0000259" key="2">
    <source>
        <dbReference type="Pfam" id="PF17289"/>
    </source>
</evidence>
<accession>A0A0E3PNY7</accession>
<dbReference type="HOGENOM" id="CLU_034922_1_0_2"/>
<dbReference type="STRING" id="1434118.MSSAC_1013"/>
<dbReference type="EMBL" id="CP009508">
    <property type="protein sequence ID" value="AKB37377.1"/>
    <property type="molecule type" value="Genomic_DNA"/>
</dbReference>
<proteinExistence type="predicted"/>
<protein>
    <recommendedName>
        <fullName evidence="2">Terminase large subunit gp17-like C-terminal domain-containing protein</fullName>
    </recommendedName>
</protein>
<gene>
    <name evidence="3" type="ORF">MSSAC_1013</name>
    <name evidence="4" type="ORF">MSSAC_2787</name>
</gene>
<dbReference type="Proteomes" id="UP000033123">
    <property type="component" value="Chromosome"/>
</dbReference>
<reference evidence="4 5" key="1">
    <citation type="submission" date="2014-07" db="EMBL/GenBank/DDBJ databases">
        <title>Methanogenic archaea and the global carbon cycle.</title>
        <authorList>
            <person name="Henriksen J.R."/>
            <person name="Luke J."/>
            <person name="Reinhart S."/>
            <person name="Benedict M.N."/>
            <person name="Youngblut N.D."/>
            <person name="Metcalf M.E."/>
            <person name="Whitaker R.J."/>
            <person name="Metcalf W.W."/>
        </authorList>
    </citation>
    <scope>NUCLEOTIDE SEQUENCE [LARGE SCALE GENOMIC DNA]</scope>
    <source>
        <strain evidence="4 5">C2J</strain>
    </source>
</reference>